<dbReference type="Proteomes" id="UP000621540">
    <property type="component" value="Unassembled WGS sequence"/>
</dbReference>
<dbReference type="RefSeq" id="WP_022516376.1">
    <property type="nucleotide sequence ID" value="NZ_JACOQH010000005.1"/>
</dbReference>
<dbReference type="SUPFAM" id="SSF50814">
    <property type="entry name" value="Lipocalins"/>
    <property type="match status" value="1"/>
</dbReference>
<comment type="caution">
    <text evidence="1">The sequence shown here is derived from an EMBL/GenBank/DDBJ whole genome shotgun (WGS) entry which is preliminary data.</text>
</comment>
<dbReference type="Pfam" id="PF09148">
    <property type="entry name" value="DUF1934"/>
    <property type="match status" value="1"/>
</dbReference>
<sequence length="150" mass="17133">MTKDVLLRIQGLQFLQEENENPEPVEMITSGDYYKRNGKHYVLYDEVMEGFDGVTKNIVKIQDGCLDVMKKGAANVHMVFEKNKKNITYYNTPFGSLMIGIDAKDIKIEEKDESIQVNVAYGLEVNCEHMADCNISMNIQARQGADFRIQ</sequence>
<keyword evidence="2" id="KW-1185">Reference proteome</keyword>
<proteinExistence type="predicted"/>
<organism evidence="1 2">
    <name type="scientific">Roseburia yibonii</name>
    <dbReference type="NCBI Taxonomy" id="2763063"/>
    <lineage>
        <taxon>Bacteria</taxon>
        <taxon>Bacillati</taxon>
        <taxon>Bacillota</taxon>
        <taxon>Clostridia</taxon>
        <taxon>Lachnospirales</taxon>
        <taxon>Lachnospiraceae</taxon>
        <taxon>Roseburia</taxon>
    </lineage>
</organism>
<evidence type="ECO:0000313" key="1">
    <source>
        <dbReference type="EMBL" id="MBC5754092.1"/>
    </source>
</evidence>
<accession>A0ABR7IAZ8</accession>
<evidence type="ECO:0000313" key="2">
    <source>
        <dbReference type="Proteomes" id="UP000621540"/>
    </source>
</evidence>
<dbReference type="EMBL" id="JACOQH010000005">
    <property type="protein sequence ID" value="MBC5754092.1"/>
    <property type="molecule type" value="Genomic_DNA"/>
</dbReference>
<dbReference type="InterPro" id="IPR015231">
    <property type="entry name" value="DUF1934"/>
</dbReference>
<protein>
    <submittedName>
        <fullName evidence="1">DUF1934 domain-containing protein</fullName>
    </submittedName>
</protein>
<dbReference type="Gene3D" id="2.40.128.20">
    <property type="match status" value="1"/>
</dbReference>
<name>A0ABR7IAZ8_9FIRM</name>
<gene>
    <name evidence="1" type="ORF">H8Z76_08630</name>
</gene>
<reference evidence="1 2" key="1">
    <citation type="submission" date="2020-08" db="EMBL/GenBank/DDBJ databases">
        <title>Genome public.</title>
        <authorList>
            <person name="Liu C."/>
            <person name="Sun Q."/>
        </authorList>
    </citation>
    <scope>NUCLEOTIDE SEQUENCE [LARGE SCALE GENOMIC DNA]</scope>
    <source>
        <strain evidence="1 2">BX0805</strain>
    </source>
</reference>
<dbReference type="InterPro" id="IPR012674">
    <property type="entry name" value="Calycin"/>
</dbReference>